<dbReference type="PROSITE" id="PS51257">
    <property type="entry name" value="PROKAR_LIPOPROTEIN"/>
    <property type="match status" value="1"/>
</dbReference>
<dbReference type="Gene3D" id="3.40.190.120">
    <property type="entry name" value="Osmoprotection protein (prox), domain 2"/>
    <property type="match status" value="1"/>
</dbReference>
<keyword evidence="1" id="KW-0732">Signal</keyword>
<feature type="signal peptide" evidence="1">
    <location>
        <begin position="1"/>
        <end position="27"/>
    </location>
</feature>
<proteinExistence type="predicted"/>
<dbReference type="Pfam" id="PF04069">
    <property type="entry name" value="OpuAC"/>
    <property type="match status" value="1"/>
</dbReference>
<dbReference type="RefSeq" id="WP_273050811.1">
    <property type="nucleotide sequence ID" value="NZ_DAITTW010000010.1"/>
</dbReference>
<dbReference type="GO" id="GO:0043190">
    <property type="term" value="C:ATP-binding cassette (ABC) transporter complex"/>
    <property type="evidence" value="ECO:0007669"/>
    <property type="project" value="InterPro"/>
</dbReference>
<name>A0A3D4SVA8_9CORY</name>
<dbReference type="GO" id="GO:0022857">
    <property type="term" value="F:transmembrane transporter activity"/>
    <property type="evidence" value="ECO:0007669"/>
    <property type="project" value="InterPro"/>
</dbReference>
<feature type="chain" id="PRO_5017612462" evidence="1">
    <location>
        <begin position="28"/>
        <end position="320"/>
    </location>
</feature>
<protein>
    <submittedName>
        <fullName evidence="3">Glycine/betaine ABC transporter substrate-binding protein</fullName>
    </submittedName>
</protein>
<comment type="caution">
    <text evidence="3">The sequence shown here is derived from an EMBL/GenBank/DDBJ whole genome shotgun (WGS) entry which is preliminary data.</text>
</comment>
<dbReference type="SUPFAM" id="SSF53850">
    <property type="entry name" value="Periplasmic binding protein-like II"/>
    <property type="match status" value="1"/>
</dbReference>
<evidence type="ECO:0000313" key="4">
    <source>
        <dbReference type="Proteomes" id="UP000261739"/>
    </source>
</evidence>
<dbReference type="EMBL" id="DQID01000001">
    <property type="protein sequence ID" value="HCT13214.1"/>
    <property type="molecule type" value="Genomic_DNA"/>
</dbReference>
<sequence>MTVLRKTLVAVTAACSLVLASCGLGSAGGYTPSGTLGGPIEDVDLHGASVSVGSKNFTEQILLGKMATILLKSAGASVTDMTNVPGAATSRQAQLDGDIDFQWEYTGNGWINYLGHDDPILDPGELYRAVRDGDRKNGLEWLPPGAMNNTYGFAATSANAQRLGVHSLSDVAKLPASELTFCVESEFASRNDGFEPMLEAYGISPDEVKKSVMDTGAVYQATADGDCNFGEVFTTDGRIKALDLTVMDDDLPFFPKYNLSGVVRQDLLDAHPGLADLFAPVVAKLDDPTMIELNARIDVDGEEPVAVAQNWLTEQGFLAD</sequence>
<gene>
    <name evidence="3" type="ORF">DIW82_00020</name>
</gene>
<dbReference type="Gene3D" id="3.40.190.10">
    <property type="entry name" value="Periplasmic binding protein-like II"/>
    <property type="match status" value="1"/>
</dbReference>
<organism evidence="3 4">
    <name type="scientific">Corynebacterium nuruki</name>
    <dbReference type="NCBI Taxonomy" id="1032851"/>
    <lineage>
        <taxon>Bacteria</taxon>
        <taxon>Bacillati</taxon>
        <taxon>Actinomycetota</taxon>
        <taxon>Actinomycetes</taxon>
        <taxon>Mycobacteriales</taxon>
        <taxon>Corynebacteriaceae</taxon>
        <taxon>Corynebacterium</taxon>
    </lineage>
</organism>
<evidence type="ECO:0000313" key="3">
    <source>
        <dbReference type="EMBL" id="HCT13214.1"/>
    </source>
</evidence>
<reference evidence="3 4" key="1">
    <citation type="journal article" date="2018" name="Nat. Biotechnol.">
        <title>A standardized bacterial taxonomy based on genome phylogeny substantially revises the tree of life.</title>
        <authorList>
            <person name="Parks D.H."/>
            <person name="Chuvochina M."/>
            <person name="Waite D.W."/>
            <person name="Rinke C."/>
            <person name="Skarshewski A."/>
            <person name="Chaumeil P.A."/>
            <person name="Hugenholtz P."/>
        </authorList>
    </citation>
    <scope>NUCLEOTIDE SEQUENCE [LARGE SCALE GENOMIC DNA]</scope>
    <source>
        <strain evidence="3">UBA11247</strain>
    </source>
</reference>
<evidence type="ECO:0000256" key="1">
    <source>
        <dbReference type="SAM" id="SignalP"/>
    </source>
</evidence>
<dbReference type="STRING" id="863239.GCA_000213935_01518"/>
<accession>A0A3D4SVA8</accession>
<dbReference type="InterPro" id="IPR007210">
    <property type="entry name" value="ABC_Gly_betaine_transp_sub-bd"/>
</dbReference>
<dbReference type="Proteomes" id="UP000261739">
    <property type="component" value="Unassembled WGS sequence"/>
</dbReference>
<dbReference type="CDD" id="cd13611">
    <property type="entry name" value="PBP2_YehZ"/>
    <property type="match status" value="1"/>
</dbReference>
<feature type="domain" description="ABC-type glycine betaine transport system substrate-binding" evidence="2">
    <location>
        <begin position="49"/>
        <end position="314"/>
    </location>
</feature>
<dbReference type="AlphaFoldDB" id="A0A3D4SVA8"/>
<evidence type="ECO:0000259" key="2">
    <source>
        <dbReference type="Pfam" id="PF04069"/>
    </source>
</evidence>